<evidence type="ECO:0000313" key="3">
    <source>
        <dbReference type="Proteomes" id="UP000218824"/>
    </source>
</evidence>
<reference evidence="2 3" key="1">
    <citation type="journal article" date="2017" name="DNA Res.">
        <title>Complete genome sequence and expression profile of the commercial lytic enzyme producer Lysobacter enzymogenes M497-1.</title>
        <authorList>
            <person name="Takami H."/>
            <person name="Toyoda A."/>
            <person name="Uchiyama I."/>
            <person name="Itoh T."/>
            <person name="Takaki Y."/>
            <person name="Arai W."/>
            <person name="Nishi S."/>
            <person name="Kawai M."/>
            <person name="Shinya K."/>
            <person name="Ikeda H."/>
        </authorList>
    </citation>
    <scope>NUCLEOTIDE SEQUENCE [LARGE SCALE GENOMIC DNA]</scope>
    <source>
        <strain evidence="2 3">M497-1</strain>
    </source>
</reference>
<dbReference type="Proteomes" id="UP000218824">
    <property type="component" value="Chromosome"/>
</dbReference>
<feature type="transmembrane region" description="Helical" evidence="1">
    <location>
        <begin position="62"/>
        <end position="81"/>
    </location>
</feature>
<dbReference type="KEGG" id="lem:LEN_4862"/>
<evidence type="ECO:0000313" key="2">
    <source>
        <dbReference type="EMBL" id="BAW00350.1"/>
    </source>
</evidence>
<keyword evidence="1" id="KW-0812">Transmembrane</keyword>
<sequence length="190" mass="20270">MSEGEPAPGRCGAGVRGGGRSASLRASCPYSEAAASSLVSAAPIRENAAPLNCAEVSRMQRLLLLIALVAVAAFAYLYWFAAPVPRYRLAEIERQPIPREEFFALWRDTAYGLCERGAAGSGRLAPADCRAYVDRAHARCAARAGAPAMIAGKAESRRWARPYLDCVVPAPVCGGVEVRTLEDALRYCAP</sequence>
<keyword evidence="1" id="KW-1133">Transmembrane helix</keyword>
<evidence type="ECO:0000256" key="1">
    <source>
        <dbReference type="SAM" id="Phobius"/>
    </source>
</evidence>
<gene>
    <name evidence="2" type="ORF">LEN_4862</name>
</gene>
<keyword evidence="1" id="KW-0472">Membrane</keyword>
<dbReference type="EMBL" id="AP014940">
    <property type="protein sequence ID" value="BAW00350.1"/>
    <property type="molecule type" value="Genomic_DNA"/>
</dbReference>
<name>A0AAU9AQ11_LYSEN</name>
<organism evidence="2 3">
    <name type="scientific">Lysobacter enzymogenes</name>
    <dbReference type="NCBI Taxonomy" id="69"/>
    <lineage>
        <taxon>Bacteria</taxon>
        <taxon>Pseudomonadati</taxon>
        <taxon>Pseudomonadota</taxon>
        <taxon>Gammaproteobacteria</taxon>
        <taxon>Lysobacterales</taxon>
        <taxon>Lysobacteraceae</taxon>
        <taxon>Lysobacter</taxon>
    </lineage>
</organism>
<accession>A0AAU9AQ11</accession>
<protein>
    <submittedName>
        <fullName evidence="2">Uncharacterized protein</fullName>
    </submittedName>
</protein>
<dbReference type="AlphaFoldDB" id="A0AAU9AQ11"/>
<proteinExistence type="predicted"/>